<proteinExistence type="predicted"/>
<dbReference type="InterPro" id="IPR007253">
    <property type="entry name" value="Cell_wall-bd_2"/>
</dbReference>
<dbReference type="Pfam" id="PF04122">
    <property type="entry name" value="CW_binding_2"/>
    <property type="match status" value="1"/>
</dbReference>
<evidence type="ECO:0000313" key="3">
    <source>
        <dbReference type="Proteomes" id="UP000238916"/>
    </source>
</evidence>
<dbReference type="Pfam" id="PF00704">
    <property type="entry name" value="Glyco_hydro_18"/>
    <property type="match status" value="1"/>
</dbReference>
<dbReference type="InterPro" id="IPR001223">
    <property type="entry name" value="Glyco_hydro18_cat"/>
</dbReference>
<dbReference type="GO" id="GO:0008061">
    <property type="term" value="F:chitin binding"/>
    <property type="evidence" value="ECO:0007669"/>
    <property type="project" value="InterPro"/>
</dbReference>
<dbReference type="PANTHER" id="PTHR46066:SF2">
    <property type="entry name" value="CHITINASE DOMAIN-CONTAINING PROTEIN 1"/>
    <property type="match status" value="1"/>
</dbReference>
<dbReference type="EMBL" id="OMOF01000523">
    <property type="protein sequence ID" value="SPF52410.1"/>
    <property type="molecule type" value="Genomic_DNA"/>
</dbReference>
<organism evidence="2 3">
    <name type="scientific">Candidatus Desulfosporosinus infrequens</name>
    <dbReference type="NCBI Taxonomy" id="2043169"/>
    <lineage>
        <taxon>Bacteria</taxon>
        <taxon>Bacillati</taxon>
        <taxon>Bacillota</taxon>
        <taxon>Clostridia</taxon>
        <taxon>Eubacteriales</taxon>
        <taxon>Desulfitobacteriaceae</taxon>
        <taxon>Desulfosporosinus</taxon>
    </lineage>
</organism>
<dbReference type="SMART" id="SM00636">
    <property type="entry name" value="Glyco_18"/>
    <property type="match status" value="1"/>
</dbReference>
<sequence length="443" mass="47952">MAGADRYLTNIAVLNKLNYTTTTIYAATGEDFPDALSGAILAAKGNNPIMLVPPVDINSDTLAYLNARRAEGSIFTLFGGWGVINYGIEDIIRTGSVHPRISLQYMQAYGSSSLSAYLNQLSLLPSKATDSVDILSPNLFSLDNLTTGQTVASGSITGTWNLTDKSYSQLVTAAHGKGLKLLPLIGSDWSTEGKATLDLTLTQDASRAALVKQLVDMVQSTGVDGVVIDFECMSTATGPYFTKFTQALYAELHAQNKLLIEAVPSRTASTDWYTQYNYHDLAPYVDYLNIMTYDYSTSTPGAIAPISWVKNVLSFAQGQGIDMSKVLLGIPYYGRDWTKTGDATYSSQSVGLSSATSTAASNHAVIQRDTSNGDSVGIPYYTYTDNALAQHTVYYDDLTSWDAKLNLLDTYGLGGIGSWSLYWVSNDTAPSLFSLLKEHLRLP</sequence>
<dbReference type="SUPFAM" id="SSF51445">
    <property type="entry name" value="(Trans)glycosidases"/>
    <property type="match status" value="1"/>
</dbReference>
<dbReference type="InterPro" id="IPR029070">
    <property type="entry name" value="Chitinase_insertion_sf"/>
</dbReference>
<dbReference type="PANTHER" id="PTHR46066">
    <property type="entry name" value="CHITINASE DOMAIN-CONTAINING PROTEIN 1 FAMILY MEMBER"/>
    <property type="match status" value="1"/>
</dbReference>
<dbReference type="Gene3D" id="3.20.20.80">
    <property type="entry name" value="Glycosidases"/>
    <property type="match status" value="1"/>
</dbReference>
<dbReference type="InterPro" id="IPR017853">
    <property type="entry name" value="GH"/>
</dbReference>
<evidence type="ECO:0000313" key="2">
    <source>
        <dbReference type="EMBL" id="SPF52410.1"/>
    </source>
</evidence>
<name>A0A2U3LKN6_9FIRM</name>
<dbReference type="Proteomes" id="UP000238916">
    <property type="component" value="Unassembled WGS sequence"/>
</dbReference>
<dbReference type="PROSITE" id="PS51910">
    <property type="entry name" value="GH18_2"/>
    <property type="match status" value="1"/>
</dbReference>
<reference evidence="3" key="1">
    <citation type="submission" date="2018-02" db="EMBL/GenBank/DDBJ databases">
        <authorList>
            <person name="Hausmann B."/>
        </authorList>
    </citation>
    <scope>NUCLEOTIDE SEQUENCE [LARGE SCALE GENOMIC DNA]</scope>
    <source>
        <strain evidence="3">Peat soil MAG SbF1</strain>
    </source>
</reference>
<feature type="domain" description="GH18" evidence="1">
    <location>
        <begin position="112"/>
        <end position="435"/>
    </location>
</feature>
<dbReference type="AlphaFoldDB" id="A0A2U3LKN6"/>
<dbReference type="Gene3D" id="3.10.50.10">
    <property type="match status" value="1"/>
</dbReference>
<gene>
    <name evidence="2" type="ORF">SBF1_570001</name>
</gene>
<evidence type="ECO:0000259" key="1">
    <source>
        <dbReference type="PROSITE" id="PS51910"/>
    </source>
</evidence>
<protein>
    <submittedName>
        <fullName evidence="2">Cell wall-binding protein</fullName>
    </submittedName>
</protein>
<dbReference type="InterPro" id="IPR011583">
    <property type="entry name" value="Chitinase_II/V-like_cat"/>
</dbReference>
<dbReference type="GO" id="GO:0005975">
    <property type="term" value="P:carbohydrate metabolic process"/>
    <property type="evidence" value="ECO:0007669"/>
    <property type="project" value="InterPro"/>
</dbReference>
<accession>A0A2U3LKN6</accession>